<evidence type="ECO:0000259" key="4">
    <source>
        <dbReference type="Pfam" id="PF07729"/>
    </source>
</evidence>
<evidence type="ECO:0000313" key="6">
    <source>
        <dbReference type="Proteomes" id="UP000230821"/>
    </source>
</evidence>
<reference evidence="5 6" key="1">
    <citation type="submission" date="2017-10" db="EMBL/GenBank/DDBJ databases">
        <title>Novel microbial diversity and functional potential in the marine mammal oral microbiome.</title>
        <authorList>
            <person name="Dudek N.K."/>
            <person name="Sun C.L."/>
            <person name="Burstein D."/>
            <person name="Kantor R.S."/>
            <person name="Aliaga Goltsman D.S."/>
            <person name="Bik E.M."/>
            <person name="Thomas B.C."/>
            <person name="Banfield J.F."/>
            <person name="Relman D.A."/>
        </authorList>
    </citation>
    <scope>NUCLEOTIDE SEQUENCE [LARGE SCALE GENOMIC DNA]</scope>
    <source>
        <strain evidence="5">DOLJORAL78_47_16</strain>
    </source>
</reference>
<protein>
    <recommendedName>
        <fullName evidence="4">GntR C-terminal domain-containing protein</fullName>
    </recommendedName>
</protein>
<name>A0A2G6K7A7_9BACT</name>
<dbReference type="AlphaFoldDB" id="A0A2G6K7A7"/>
<dbReference type="EMBL" id="PDSK01000140">
    <property type="protein sequence ID" value="PIE31566.1"/>
    <property type="molecule type" value="Genomic_DNA"/>
</dbReference>
<dbReference type="SUPFAM" id="SSF48008">
    <property type="entry name" value="GntR ligand-binding domain-like"/>
    <property type="match status" value="1"/>
</dbReference>
<evidence type="ECO:0000256" key="2">
    <source>
        <dbReference type="ARBA" id="ARBA00023125"/>
    </source>
</evidence>
<keyword evidence="2" id="KW-0238">DNA-binding</keyword>
<organism evidence="5 6">
    <name type="scientific">candidate division KSB3 bacterium</name>
    <dbReference type="NCBI Taxonomy" id="2044937"/>
    <lineage>
        <taxon>Bacteria</taxon>
        <taxon>candidate division KSB3</taxon>
    </lineage>
</organism>
<dbReference type="Gene3D" id="1.20.120.530">
    <property type="entry name" value="GntR ligand-binding domain-like"/>
    <property type="match status" value="1"/>
</dbReference>
<evidence type="ECO:0000256" key="1">
    <source>
        <dbReference type="ARBA" id="ARBA00023015"/>
    </source>
</evidence>
<evidence type="ECO:0000256" key="3">
    <source>
        <dbReference type="ARBA" id="ARBA00023163"/>
    </source>
</evidence>
<proteinExistence type="predicted"/>
<dbReference type="InterPro" id="IPR011711">
    <property type="entry name" value="GntR_C"/>
</dbReference>
<feature type="non-terminal residue" evidence="5">
    <location>
        <position position="1"/>
    </location>
</feature>
<dbReference type="InterPro" id="IPR008920">
    <property type="entry name" value="TF_FadR/GntR_C"/>
</dbReference>
<dbReference type="Pfam" id="PF07729">
    <property type="entry name" value="FCD"/>
    <property type="match status" value="1"/>
</dbReference>
<accession>A0A2G6K7A7</accession>
<dbReference type="GO" id="GO:0003677">
    <property type="term" value="F:DNA binding"/>
    <property type="evidence" value="ECO:0007669"/>
    <property type="project" value="UniProtKB-KW"/>
</dbReference>
<keyword evidence="1" id="KW-0805">Transcription regulation</keyword>
<sequence>EILDWLSVRLVFEIEACCLAVERITDEEWRDLQKTHQLMSASLSKREEFVTQAVNFHRQILGASDNIILSKRYGFIQDLYSKQISIFTNLPQAMEHSLSSQW</sequence>
<gene>
    <name evidence="5" type="ORF">CSA56_17935</name>
</gene>
<evidence type="ECO:0000313" key="5">
    <source>
        <dbReference type="EMBL" id="PIE31566.1"/>
    </source>
</evidence>
<feature type="domain" description="GntR C-terminal" evidence="4">
    <location>
        <begin position="6"/>
        <end position="82"/>
    </location>
</feature>
<dbReference type="Proteomes" id="UP000230821">
    <property type="component" value="Unassembled WGS sequence"/>
</dbReference>
<comment type="caution">
    <text evidence="5">The sequence shown here is derived from an EMBL/GenBank/DDBJ whole genome shotgun (WGS) entry which is preliminary data.</text>
</comment>
<keyword evidence="3" id="KW-0804">Transcription</keyword>